<feature type="domain" description="NlpC/P60" evidence="7">
    <location>
        <begin position="68"/>
        <end position="188"/>
    </location>
</feature>
<reference evidence="8 9" key="1">
    <citation type="submission" date="2017-10" db="EMBL/GenBank/DDBJ databases">
        <title>Genomics of the genus Arcobacter.</title>
        <authorList>
            <person name="Perez-Cataluna A."/>
            <person name="Figueras M.J."/>
        </authorList>
    </citation>
    <scope>NUCLEOTIDE SEQUENCE [LARGE SCALE GENOMIC DNA]</scope>
    <source>
        <strain evidence="8 9">CECT 9230</strain>
    </source>
</reference>
<evidence type="ECO:0000256" key="3">
    <source>
        <dbReference type="ARBA" id="ARBA00022729"/>
    </source>
</evidence>
<dbReference type="InterPro" id="IPR038765">
    <property type="entry name" value="Papain-like_cys_pep_sf"/>
</dbReference>
<dbReference type="AlphaFoldDB" id="A0A366MRD8"/>
<keyword evidence="5" id="KW-0788">Thiol protease</keyword>
<dbReference type="OrthoDB" id="9807055at2"/>
<keyword evidence="4" id="KW-0378">Hydrolase</keyword>
<evidence type="ECO:0000256" key="4">
    <source>
        <dbReference type="ARBA" id="ARBA00022801"/>
    </source>
</evidence>
<dbReference type="Proteomes" id="UP000252669">
    <property type="component" value="Unassembled WGS sequence"/>
</dbReference>
<evidence type="ECO:0000256" key="2">
    <source>
        <dbReference type="ARBA" id="ARBA00022670"/>
    </source>
</evidence>
<sequence length="189" mass="21765">MNIRKSFLSIVIFSSVFTGCATTSSQKNVDASNFQNNTYNSNQEQQTHLKKHTFLEDVTYSNYMSKDKKINDKLFSFYDEWKGTKYRIGGYSKKGIDCSGFVQIALAEKFNLQLPRDTRSQVQVGKTVKKSDLQMGDLVFFHTGKTKHVGIYIEDGKFMHSSTKIGVTISELDNVYFKNRYWTAKRVLK</sequence>
<dbReference type="GO" id="GO:0006508">
    <property type="term" value="P:proteolysis"/>
    <property type="evidence" value="ECO:0007669"/>
    <property type="project" value="UniProtKB-KW"/>
</dbReference>
<dbReference type="SUPFAM" id="SSF54001">
    <property type="entry name" value="Cysteine proteinases"/>
    <property type="match status" value="1"/>
</dbReference>
<evidence type="ECO:0000256" key="5">
    <source>
        <dbReference type="ARBA" id="ARBA00022807"/>
    </source>
</evidence>
<dbReference type="RefSeq" id="WP_113895175.1">
    <property type="nucleotide sequence ID" value="NZ_JANJGA010000020.1"/>
</dbReference>
<name>A0A366MRD8_9BACT</name>
<evidence type="ECO:0000313" key="9">
    <source>
        <dbReference type="Proteomes" id="UP000252669"/>
    </source>
</evidence>
<keyword evidence="2" id="KW-0645">Protease</keyword>
<dbReference type="PROSITE" id="PS51257">
    <property type="entry name" value="PROKAR_LIPOPROTEIN"/>
    <property type="match status" value="1"/>
</dbReference>
<feature type="signal peptide" evidence="6">
    <location>
        <begin position="1"/>
        <end position="20"/>
    </location>
</feature>
<gene>
    <name evidence="8" type="ORF">CRU91_10475</name>
</gene>
<dbReference type="PROSITE" id="PS51935">
    <property type="entry name" value="NLPC_P60"/>
    <property type="match status" value="1"/>
</dbReference>
<dbReference type="PANTHER" id="PTHR47360:SF1">
    <property type="entry name" value="ENDOPEPTIDASE NLPC-RELATED"/>
    <property type="match status" value="1"/>
</dbReference>
<comment type="caution">
    <text evidence="8">The sequence shown here is derived from an EMBL/GenBank/DDBJ whole genome shotgun (WGS) entry which is preliminary data.</text>
</comment>
<evidence type="ECO:0000313" key="8">
    <source>
        <dbReference type="EMBL" id="RBQ28170.1"/>
    </source>
</evidence>
<evidence type="ECO:0000259" key="7">
    <source>
        <dbReference type="PROSITE" id="PS51935"/>
    </source>
</evidence>
<evidence type="ECO:0000256" key="1">
    <source>
        <dbReference type="ARBA" id="ARBA00007074"/>
    </source>
</evidence>
<evidence type="ECO:0000256" key="6">
    <source>
        <dbReference type="SAM" id="SignalP"/>
    </source>
</evidence>
<organism evidence="8 9">
    <name type="scientific">Aliarcobacter vitoriensis</name>
    <dbReference type="NCBI Taxonomy" id="2011099"/>
    <lineage>
        <taxon>Bacteria</taxon>
        <taxon>Pseudomonadati</taxon>
        <taxon>Campylobacterota</taxon>
        <taxon>Epsilonproteobacteria</taxon>
        <taxon>Campylobacterales</taxon>
        <taxon>Arcobacteraceae</taxon>
        <taxon>Aliarcobacter</taxon>
    </lineage>
</organism>
<dbReference type="Gene3D" id="3.90.1720.10">
    <property type="entry name" value="endopeptidase domain like (from Nostoc punctiforme)"/>
    <property type="match status" value="1"/>
</dbReference>
<accession>A0A366MRD8</accession>
<dbReference type="EMBL" id="PDKB01000021">
    <property type="protein sequence ID" value="RBQ28170.1"/>
    <property type="molecule type" value="Genomic_DNA"/>
</dbReference>
<protein>
    <submittedName>
        <fullName evidence="8">Peptidase P60</fullName>
    </submittedName>
</protein>
<dbReference type="Pfam" id="PF00877">
    <property type="entry name" value="NLPC_P60"/>
    <property type="match status" value="1"/>
</dbReference>
<dbReference type="InterPro" id="IPR000064">
    <property type="entry name" value="NLP_P60_dom"/>
</dbReference>
<proteinExistence type="inferred from homology"/>
<comment type="similarity">
    <text evidence="1">Belongs to the peptidase C40 family.</text>
</comment>
<dbReference type="PANTHER" id="PTHR47360">
    <property type="entry name" value="MUREIN DD-ENDOPEPTIDASE MEPS/MUREIN LD-CARBOXYPEPTIDASE"/>
    <property type="match status" value="1"/>
</dbReference>
<feature type="chain" id="PRO_5016612187" evidence="6">
    <location>
        <begin position="21"/>
        <end position="189"/>
    </location>
</feature>
<dbReference type="InterPro" id="IPR052062">
    <property type="entry name" value="Murein_DD/LD_carboxypeptidase"/>
</dbReference>
<keyword evidence="9" id="KW-1185">Reference proteome</keyword>
<dbReference type="GO" id="GO:0008234">
    <property type="term" value="F:cysteine-type peptidase activity"/>
    <property type="evidence" value="ECO:0007669"/>
    <property type="project" value="UniProtKB-KW"/>
</dbReference>
<keyword evidence="3 6" id="KW-0732">Signal</keyword>